<evidence type="ECO:0000313" key="5">
    <source>
        <dbReference type="Proteomes" id="UP000597138"/>
    </source>
</evidence>
<protein>
    <submittedName>
        <fullName evidence="4">Uncharacterized protein</fullName>
    </submittedName>
</protein>
<dbReference type="Gene3D" id="2.60.120.600">
    <property type="entry name" value="Domain of unknown function DUF1214, C-terminal domain"/>
    <property type="match status" value="1"/>
</dbReference>
<proteinExistence type="predicted"/>
<dbReference type="PANTHER" id="PTHR36509">
    <property type="entry name" value="BLL3101 PROTEIN"/>
    <property type="match status" value="1"/>
</dbReference>
<evidence type="ECO:0000259" key="2">
    <source>
        <dbReference type="Pfam" id="PF06742"/>
    </source>
</evidence>
<gene>
    <name evidence="4" type="ORF">GCM10010985_33090</name>
</gene>
<dbReference type="PROSITE" id="PS51257">
    <property type="entry name" value="PROKAR_LIPOPROTEIN"/>
    <property type="match status" value="1"/>
</dbReference>
<dbReference type="Pfam" id="PF06863">
    <property type="entry name" value="DUF1254"/>
    <property type="match status" value="1"/>
</dbReference>
<accession>A0ABQ1RMY6</accession>
<dbReference type="InterPro" id="IPR037049">
    <property type="entry name" value="DUF1214_C_sf"/>
</dbReference>
<dbReference type="Gene3D" id="2.60.40.1610">
    <property type="entry name" value="Domain of unknown function DUF1254"/>
    <property type="match status" value="1"/>
</dbReference>
<organism evidence="4 5">
    <name type="scientific">Caballeronia grimmiae</name>
    <dbReference type="NCBI Taxonomy" id="1071679"/>
    <lineage>
        <taxon>Bacteria</taxon>
        <taxon>Pseudomonadati</taxon>
        <taxon>Pseudomonadota</taxon>
        <taxon>Betaproteobacteria</taxon>
        <taxon>Burkholderiales</taxon>
        <taxon>Burkholderiaceae</taxon>
        <taxon>Caballeronia</taxon>
    </lineage>
</organism>
<keyword evidence="1" id="KW-0732">Signal</keyword>
<dbReference type="InterPro" id="IPR010621">
    <property type="entry name" value="DUF1214"/>
</dbReference>
<comment type="caution">
    <text evidence="4">The sequence shown here is derived from an EMBL/GenBank/DDBJ whole genome shotgun (WGS) entry which is preliminary data.</text>
</comment>
<name>A0ABQ1RMY6_9BURK</name>
<feature type="domain" description="DUF1254" evidence="3">
    <location>
        <begin position="97"/>
        <end position="232"/>
    </location>
</feature>
<dbReference type="InterPro" id="IPR037050">
    <property type="entry name" value="DUF1254_sf"/>
</dbReference>
<reference evidence="5" key="1">
    <citation type="journal article" date="2019" name="Int. J. Syst. Evol. Microbiol.">
        <title>The Global Catalogue of Microorganisms (GCM) 10K type strain sequencing project: providing services to taxonomists for standard genome sequencing and annotation.</title>
        <authorList>
            <consortium name="The Broad Institute Genomics Platform"/>
            <consortium name="The Broad Institute Genome Sequencing Center for Infectious Disease"/>
            <person name="Wu L."/>
            <person name="Ma J."/>
        </authorList>
    </citation>
    <scope>NUCLEOTIDE SEQUENCE [LARGE SCALE GENOMIC DNA]</scope>
    <source>
        <strain evidence="5">CGMCC 1.11013</strain>
    </source>
</reference>
<feature type="chain" id="PRO_5046258867" evidence="1">
    <location>
        <begin position="25"/>
        <end position="509"/>
    </location>
</feature>
<dbReference type="Proteomes" id="UP000597138">
    <property type="component" value="Unassembled WGS sequence"/>
</dbReference>
<evidence type="ECO:0000256" key="1">
    <source>
        <dbReference type="SAM" id="SignalP"/>
    </source>
</evidence>
<dbReference type="InterPro" id="IPR010679">
    <property type="entry name" value="DUF1254"/>
</dbReference>
<sequence length="509" mass="55686">MTRVLLGCVTVSTLLSGCSSTVGAADSDAQSPVARYDALADLPFPEGYPTKGAASALKDELLFQRATQVYLWALPVVNLYAMKESSERAFGAGYDVFPVWKKRLDARTRVATPNSDVIYAMGYIDLGRDGPMVVEIPPKQQGILNDFWQRPIEGPDIDGKQYAGDVGFAGPDRGKGGKFLVLPPGYRGAAPEGYFVYRSRTNNVLAFWRAFFADPENLAPSVGLIEQTRIYPLGKPGASMRFPDASGKPVDMLFPSDGSFFDMLARFVDSEPLDTADSDWRGMMAAIGIVKGQPFKPDAHTRAILDAAARTAFKMSRSMMYEELAKRPGGLIYSDRQYVTPTRNFVTDREWTDKAGRFLDLDARTAAYSIVYGTSPAMGSSVPGQGAPFLTAFKSGDGRFLSGERNYRLHLPPNVPAAIFWSVTLYDTETASGPDNGQPLPSIGSRDKPVSNADGSVDLYFGPDAPPGKERNWRHTVPGKGFFAMLRLYGPTQAYFDQSWKPGDIERVN</sequence>
<dbReference type="Pfam" id="PF06742">
    <property type="entry name" value="DUF1214"/>
    <property type="match status" value="1"/>
</dbReference>
<dbReference type="PANTHER" id="PTHR36509:SF3">
    <property type="entry name" value="SIGNAL PEPTIDE PROTEIN"/>
    <property type="match status" value="1"/>
</dbReference>
<keyword evidence="5" id="KW-1185">Reference proteome</keyword>
<evidence type="ECO:0000313" key="4">
    <source>
        <dbReference type="EMBL" id="GGD75920.1"/>
    </source>
</evidence>
<feature type="signal peptide" evidence="1">
    <location>
        <begin position="1"/>
        <end position="24"/>
    </location>
</feature>
<evidence type="ECO:0000259" key="3">
    <source>
        <dbReference type="Pfam" id="PF06863"/>
    </source>
</evidence>
<dbReference type="EMBL" id="BMEG01000005">
    <property type="protein sequence ID" value="GGD75920.1"/>
    <property type="molecule type" value="Genomic_DNA"/>
</dbReference>
<dbReference type="SUPFAM" id="SSF160935">
    <property type="entry name" value="VPA0735-like"/>
    <property type="match status" value="1"/>
</dbReference>
<feature type="domain" description="DUF1214" evidence="2">
    <location>
        <begin position="390"/>
        <end position="493"/>
    </location>
</feature>
<dbReference type="Gene3D" id="1.10.3360.10">
    <property type="entry name" value="VPA0735-like domain"/>
    <property type="match status" value="1"/>
</dbReference>